<dbReference type="RefSeq" id="WP_190917244.1">
    <property type="nucleotide sequence ID" value="NZ_JACXIZ010000016.1"/>
</dbReference>
<gene>
    <name evidence="17" type="ORF">IDH44_10175</name>
</gene>
<evidence type="ECO:0000313" key="17">
    <source>
        <dbReference type="EMBL" id="MBD2845556.1"/>
    </source>
</evidence>
<dbReference type="SUPFAM" id="SSF158472">
    <property type="entry name" value="HAMP domain-like"/>
    <property type="match status" value="1"/>
</dbReference>
<evidence type="ECO:0000256" key="10">
    <source>
        <dbReference type="ARBA" id="ARBA00022840"/>
    </source>
</evidence>
<dbReference type="InterPro" id="IPR003594">
    <property type="entry name" value="HATPase_dom"/>
</dbReference>
<accession>A0A927BTD8</accession>
<dbReference type="SUPFAM" id="SSF55874">
    <property type="entry name" value="ATPase domain of HSP90 chaperone/DNA topoisomerase II/histidine kinase"/>
    <property type="match status" value="1"/>
</dbReference>
<dbReference type="EC" id="2.7.13.3" evidence="3"/>
<dbReference type="Pfam" id="PF00672">
    <property type="entry name" value="HAMP"/>
    <property type="match status" value="1"/>
</dbReference>
<dbReference type="SMART" id="SM00304">
    <property type="entry name" value="HAMP"/>
    <property type="match status" value="1"/>
</dbReference>
<proteinExistence type="predicted"/>
<sequence>MQEKAVFDGRKLKWKVVLRLAIILSVVFSVSGYITYSLHVKIAREEVRDQFSHTVGQMMYTIDKRVQGSYKLSDQIIFNTQISSLLPLEAHSYSMVLAMQRILDRVMISEPQLLSINLFNNDGVQIQPANSFLSRPLNDESYREIAKKLEATDGELIWYRATMESLLDMPEVNGELIVAARWMKKENLENYGILVFLFHERYFMNELQNMMKDVSGNTYLLDQEEGLLYTDDKQFHDVLKLRGALAENTGTSIFSSASSSFTGFELIVSTSFSSLKEKSRNLLNVSFFSAFAGIGLSALLVLFAMQKLFLPLNKLVAAMRRVRKGDLGVKVSIRTQDELAFIGDSFNNMLEHLNTLIKEVYEKQLREREAELKALQAQLNPHFLYNTLDMIYWRLYLQEDGENARLILSLSDMLRYSLEPSRNVTKVEDELKQISNYLRIQSVRFEDSLELRQHIGEDVMKCRIAPLLLQPLVENVFIHAFKQAMPERSRLEIRIYKAPDREQLVIEVSDNGRGMTAERAGQLLSSAFTSERTHLGIHSVIRRIALIYGEPYGLEIESEEGRGTTMRLRLPYVWIDTDNGGAEHEISSGIDR</sequence>
<dbReference type="Pfam" id="PF02518">
    <property type="entry name" value="HATPase_c"/>
    <property type="match status" value="1"/>
</dbReference>
<comment type="catalytic activity">
    <reaction evidence="1">
        <text>ATP + protein L-histidine = ADP + protein N-phospho-L-histidine.</text>
        <dbReference type="EC" id="2.7.13.3"/>
    </reaction>
</comment>
<evidence type="ECO:0000256" key="14">
    <source>
        <dbReference type="SAM" id="Phobius"/>
    </source>
</evidence>
<keyword evidence="11 14" id="KW-1133">Transmembrane helix</keyword>
<protein>
    <recommendedName>
        <fullName evidence="3">histidine kinase</fullName>
        <ecNumber evidence="3">2.7.13.3</ecNumber>
    </recommendedName>
</protein>
<dbReference type="Pfam" id="PF06580">
    <property type="entry name" value="His_kinase"/>
    <property type="match status" value="1"/>
</dbReference>
<dbReference type="PROSITE" id="PS50109">
    <property type="entry name" value="HIS_KIN"/>
    <property type="match status" value="1"/>
</dbReference>
<evidence type="ECO:0000259" key="15">
    <source>
        <dbReference type="PROSITE" id="PS50109"/>
    </source>
</evidence>
<evidence type="ECO:0000256" key="5">
    <source>
        <dbReference type="ARBA" id="ARBA00022553"/>
    </source>
</evidence>
<keyword evidence="9 17" id="KW-0418">Kinase</keyword>
<dbReference type="AlphaFoldDB" id="A0A927BTD8"/>
<evidence type="ECO:0000256" key="11">
    <source>
        <dbReference type="ARBA" id="ARBA00022989"/>
    </source>
</evidence>
<dbReference type="CDD" id="cd06225">
    <property type="entry name" value="HAMP"/>
    <property type="match status" value="1"/>
</dbReference>
<evidence type="ECO:0000256" key="7">
    <source>
        <dbReference type="ARBA" id="ARBA00022692"/>
    </source>
</evidence>
<dbReference type="InterPro" id="IPR003660">
    <property type="entry name" value="HAMP_dom"/>
</dbReference>
<dbReference type="GO" id="GO:0000155">
    <property type="term" value="F:phosphorelay sensor kinase activity"/>
    <property type="evidence" value="ECO:0007669"/>
    <property type="project" value="InterPro"/>
</dbReference>
<evidence type="ECO:0000259" key="16">
    <source>
        <dbReference type="PROSITE" id="PS50885"/>
    </source>
</evidence>
<evidence type="ECO:0000256" key="9">
    <source>
        <dbReference type="ARBA" id="ARBA00022777"/>
    </source>
</evidence>
<keyword evidence="12" id="KW-0902">Two-component regulatory system</keyword>
<feature type="transmembrane region" description="Helical" evidence="14">
    <location>
        <begin position="282"/>
        <end position="305"/>
    </location>
</feature>
<dbReference type="InterPro" id="IPR005467">
    <property type="entry name" value="His_kinase_dom"/>
</dbReference>
<evidence type="ECO:0000313" key="18">
    <source>
        <dbReference type="Proteomes" id="UP000621560"/>
    </source>
</evidence>
<evidence type="ECO:0000256" key="6">
    <source>
        <dbReference type="ARBA" id="ARBA00022679"/>
    </source>
</evidence>
<keyword evidence="7 14" id="KW-0812">Transmembrane</keyword>
<dbReference type="EMBL" id="JACXIZ010000016">
    <property type="protein sequence ID" value="MBD2845556.1"/>
    <property type="molecule type" value="Genomic_DNA"/>
</dbReference>
<dbReference type="InterPro" id="IPR010559">
    <property type="entry name" value="Sig_transdc_His_kin_internal"/>
</dbReference>
<keyword evidence="4" id="KW-1003">Cell membrane</keyword>
<feature type="domain" description="HAMP" evidence="16">
    <location>
        <begin position="306"/>
        <end position="358"/>
    </location>
</feature>
<keyword evidence="6" id="KW-0808">Transferase</keyword>
<dbReference type="Proteomes" id="UP000621560">
    <property type="component" value="Unassembled WGS sequence"/>
</dbReference>
<keyword evidence="18" id="KW-1185">Reference proteome</keyword>
<keyword evidence="10" id="KW-0067">ATP-binding</keyword>
<feature type="transmembrane region" description="Helical" evidence="14">
    <location>
        <begin position="16"/>
        <end position="36"/>
    </location>
</feature>
<evidence type="ECO:0000256" key="13">
    <source>
        <dbReference type="ARBA" id="ARBA00023136"/>
    </source>
</evidence>
<dbReference type="InterPro" id="IPR004358">
    <property type="entry name" value="Sig_transdc_His_kin-like_C"/>
</dbReference>
<dbReference type="InterPro" id="IPR050640">
    <property type="entry name" value="Bact_2-comp_sensor_kinase"/>
</dbReference>
<evidence type="ECO:0000256" key="12">
    <source>
        <dbReference type="ARBA" id="ARBA00023012"/>
    </source>
</evidence>
<dbReference type="Gene3D" id="6.10.340.10">
    <property type="match status" value="1"/>
</dbReference>
<feature type="domain" description="Histidine kinase" evidence="15">
    <location>
        <begin position="405"/>
        <end position="574"/>
    </location>
</feature>
<dbReference type="GO" id="GO:0005524">
    <property type="term" value="F:ATP binding"/>
    <property type="evidence" value="ECO:0007669"/>
    <property type="project" value="UniProtKB-KW"/>
</dbReference>
<dbReference type="PANTHER" id="PTHR34220">
    <property type="entry name" value="SENSOR HISTIDINE KINASE YPDA"/>
    <property type="match status" value="1"/>
</dbReference>
<keyword evidence="13 14" id="KW-0472">Membrane</keyword>
<dbReference type="Gene3D" id="3.30.565.10">
    <property type="entry name" value="Histidine kinase-like ATPase, C-terminal domain"/>
    <property type="match status" value="1"/>
</dbReference>
<keyword evidence="5" id="KW-0597">Phosphoprotein</keyword>
<evidence type="ECO:0000256" key="4">
    <source>
        <dbReference type="ARBA" id="ARBA00022475"/>
    </source>
</evidence>
<comment type="subcellular location">
    <subcellularLocation>
        <location evidence="2">Cell membrane</location>
        <topology evidence="2">Multi-pass membrane protein</topology>
    </subcellularLocation>
</comment>
<dbReference type="PANTHER" id="PTHR34220:SF11">
    <property type="entry name" value="SENSOR PROTEIN KINASE HPTS"/>
    <property type="match status" value="1"/>
</dbReference>
<organism evidence="17 18">
    <name type="scientific">Paenibacillus sabuli</name>
    <dbReference type="NCBI Taxonomy" id="2772509"/>
    <lineage>
        <taxon>Bacteria</taxon>
        <taxon>Bacillati</taxon>
        <taxon>Bacillota</taxon>
        <taxon>Bacilli</taxon>
        <taxon>Bacillales</taxon>
        <taxon>Paenibacillaceae</taxon>
        <taxon>Paenibacillus</taxon>
    </lineage>
</organism>
<evidence type="ECO:0000256" key="8">
    <source>
        <dbReference type="ARBA" id="ARBA00022741"/>
    </source>
</evidence>
<dbReference type="PROSITE" id="PS50885">
    <property type="entry name" value="HAMP"/>
    <property type="match status" value="1"/>
</dbReference>
<dbReference type="PRINTS" id="PR00344">
    <property type="entry name" value="BCTRLSENSOR"/>
</dbReference>
<name>A0A927BTD8_9BACL</name>
<dbReference type="SMART" id="SM00387">
    <property type="entry name" value="HATPase_c"/>
    <property type="match status" value="1"/>
</dbReference>
<evidence type="ECO:0000256" key="1">
    <source>
        <dbReference type="ARBA" id="ARBA00000085"/>
    </source>
</evidence>
<dbReference type="InterPro" id="IPR036890">
    <property type="entry name" value="HATPase_C_sf"/>
</dbReference>
<reference evidence="17" key="1">
    <citation type="submission" date="2020-09" db="EMBL/GenBank/DDBJ databases">
        <title>A novel bacterium of genus Paenibacillus, isolated from South China Sea.</title>
        <authorList>
            <person name="Huang H."/>
            <person name="Mo K."/>
            <person name="Hu Y."/>
        </authorList>
    </citation>
    <scope>NUCLEOTIDE SEQUENCE</scope>
    <source>
        <strain evidence="17">IB182496</strain>
    </source>
</reference>
<evidence type="ECO:0000256" key="3">
    <source>
        <dbReference type="ARBA" id="ARBA00012438"/>
    </source>
</evidence>
<evidence type="ECO:0000256" key="2">
    <source>
        <dbReference type="ARBA" id="ARBA00004651"/>
    </source>
</evidence>
<dbReference type="GO" id="GO:0005886">
    <property type="term" value="C:plasma membrane"/>
    <property type="evidence" value="ECO:0007669"/>
    <property type="project" value="UniProtKB-SubCell"/>
</dbReference>
<keyword evidence="8" id="KW-0547">Nucleotide-binding</keyword>
<comment type="caution">
    <text evidence="17">The sequence shown here is derived from an EMBL/GenBank/DDBJ whole genome shotgun (WGS) entry which is preliminary data.</text>
</comment>